<comment type="caution">
    <text evidence="2">The sequence shown here is derived from an EMBL/GenBank/DDBJ whole genome shotgun (WGS) entry which is preliminary data.</text>
</comment>
<dbReference type="InterPro" id="IPR016875">
    <property type="entry name" value="UCP028200"/>
</dbReference>
<reference evidence="2 4" key="1">
    <citation type="submission" date="2020-09" db="EMBL/GenBank/DDBJ databases">
        <title>Draft Genomes of Bacterial Isolates from North Pond Shallow Sediments.</title>
        <authorList>
            <person name="Kiel Reese B."/>
            <person name="Mullis M."/>
            <person name="Weisend R.E."/>
        </authorList>
    </citation>
    <scope>NUCLEOTIDE SEQUENCE</scope>
    <source>
        <strain evidence="2">KJE-2</strain>
        <strain evidence="1 4">KJE-3</strain>
    </source>
</reference>
<keyword evidence="4" id="KW-1185">Reference proteome</keyword>
<dbReference type="PROSITE" id="PS51257">
    <property type="entry name" value="PROKAR_LIPOPROTEIN"/>
    <property type="match status" value="1"/>
</dbReference>
<proteinExistence type="predicted"/>
<evidence type="ECO:0008006" key="5">
    <source>
        <dbReference type="Google" id="ProtNLM"/>
    </source>
</evidence>
<dbReference type="RefSeq" id="WP_199494980.1">
    <property type="nucleotide sequence ID" value="NZ_JAEMOO010000028.1"/>
</dbReference>
<evidence type="ECO:0000313" key="1">
    <source>
        <dbReference type="EMBL" id="MBJ7267717.1"/>
    </source>
</evidence>
<organism evidence="2 3">
    <name type="scientific">Idiomarina abyssalis</name>
    <dbReference type="NCBI Taxonomy" id="86102"/>
    <lineage>
        <taxon>Bacteria</taxon>
        <taxon>Pseudomonadati</taxon>
        <taxon>Pseudomonadota</taxon>
        <taxon>Gammaproteobacteria</taxon>
        <taxon>Alteromonadales</taxon>
        <taxon>Idiomarinaceae</taxon>
        <taxon>Idiomarina</taxon>
    </lineage>
</organism>
<dbReference type="EMBL" id="JAEMOS010000042">
    <property type="protein sequence ID" value="MBJ7267717.1"/>
    <property type="molecule type" value="Genomic_DNA"/>
</dbReference>
<protein>
    <recommendedName>
        <fullName evidence="5">Lipoprotein</fullName>
    </recommendedName>
</protein>
<name>A0A8I1G9L1_9GAMM</name>
<evidence type="ECO:0000313" key="2">
    <source>
        <dbReference type="EMBL" id="MBJ7316150.1"/>
    </source>
</evidence>
<evidence type="ECO:0000313" key="3">
    <source>
        <dbReference type="Proteomes" id="UP000621390"/>
    </source>
</evidence>
<dbReference type="Pfam" id="PF19795">
    <property type="entry name" value="DUF6279"/>
    <property type="match status" value="1"/>
</dbReference>
<evidence type="ECO:0000313" key="4">
    <source>
        <dbReference type="Proteomes" id="UP000655994"/>
    </source>
</evidence>
<dbReference type="AlphaFoldDB" id="A0A8I1G9L1"/>
<accession>A0A8I1G9L1</accession>
<dbReference type="Proteomes" id="UP000621390">
    <property type="component" value="Unassembled WGS sequence"/>
</dbReference>
<dbReference type="PIRSF" id="PIRSF028200">
    <property type="entry name" value="UCP028200"/>
    <property type="match status" value="1"/>
</dbReference>
<sequence>MYRLTGVLTVLIFIAGCTANIGYQFADTLVEWKVKDYVDLNGEQQELLSEKVDELHQWHAQTQLPLYRKELKALRDKVEEKSLTQNDIGDFEDTLWAFWENVLIKIESEADLLATLSVKQRQQLVSRLEEAQEERYQRLEEDKEQSDILRRLDRISEVEEDLEDIFGDLTTEQDKLLRSWVSDSPRLREPWLSYRASWITEFEKALLKQPVDEERLSSLILDPKQLRSESFQQKSEESSELRNKFLWDMYQSLTQEQRKNVIKKADEYIDLLDSLIEDFSD</sequence>
<gene>
    <name evidence="1" type="ORF">JHC10_12295</name>
    <name evidence="2" type="ORF">JHC11_09140</name>
</gene>
<dbReference type="EMBL" id="JAEMOP010000002">
    <property type="protein sequence ID" value="MBJ7316150.1"/>
    <property type="molecule type" value="Genomic_DNA"/>
</dbReference>
<dbReference type="Proteomes" id="UP000655994">
    <property type="component" value="Unassembled WGS sequence"/>
</dbReference>